<dbReference type="InterPro" id="IPR054261">
    <property type="entry name" value="DUF6992"/>
</dbReference>
<gene>
    <name evidence="2" type="ORF">GGP82_001762</name>
</gene>
<evidence type="ECO:0000313" key="3">
    <source>
        <dbReference type="Proteomes" id="UP001155034"/>
    </source>
</evidence>
<reference evidence="2" key="1">
    <citation type="submission" date="2022-08" db="EMBL/GenBank/DDBJ databases">
        <title>Genomic Encyclopedia of Type Strains, Phase V (KMG-V): Genome sequencing to study the core and pangenomes of soil and plant-associated prokaryotes.</title>
        <authorList>
            <person name="Whitman W."/>
        </authorList>
    </citation>
    <scope>NUCLEOTIDE SEQUENCE</scope>
    <source>
        <strain evidence="2">SP2016B</strain>
    </source>
</reference>
<dbReference type="EMBL" id="JANTYZ010000004">
    <property type="protein sequence ID" value="MCS3865208.1"/>
    <property type="molecule type" value="Genomic_DNA"/>
</dbReference>
<comment type="caution">
    <text evidence="2">The sequence shown here is derived from an EMBL/GenBank/DDBJ whole genome shotgun (WGS) entry which is preliminary data.</text>
</comment>
<dbReference type="Pfam" id="PF22503">
    <property type="entry name" value="DUF6992"/>
    <property type="match status" value="1"/>
</dbReference>
<feature type="transmembrane region" description="Helical" evidence="1">
    <location>
        <begin position="92"/>
        <end position="114"/>
    </location>
</feature>
<proteinExistence type="predicted"/>
<dbReference type="RefSeq" id="WP_259083533.1">
    <property type="nucleotide sequence ID" value="NZ_JANTYZ010000004.1"/>
</dbReference>
<dbReference type="Proteomes" id="UP001155034">
    <property type="component" value="Unassembled WGS sequence"/>
</dbReference>
<accession>A0A9X2RFT5</accession>
<organism evidence="2 3">
    <name type="scientific">Salinibacter ruber</name>
    <dbReference type="NCBI Taxonomy" id="146919"/>
    <lineage>
        <taxon>Bacteria</taxon>
        <taxon>Pseudomonadati</taxon>
        <taxon>Rhodothermota</taxon>
        <taxon>Rhodothermia</taxon>
        <taxon>Rhodothermales</taxon>
        <taxon>Salinibacteraceae</taxon>
        <taxon>Salinibacter</taxon>
    </lineage>
</organism>
<feature type="transmembrane region" description="Helical" evidence="1">
    <location>
        <begin position="58"/>
        <end position="80"/>
    </location>
</feature>
<feature type="transmembrane region" description="Helical" evidence="1">
    <location>
        <begin position="134"/>
        <end position="156"/>
    </location>
</feature>
<keyword evidence="1" id="KW-0472">Membrane</keyword>
<name>A0A9X2RFT5_9BACT</name>
<protein>
    <submittedName>
        <fullName evidence="2">Uncharacterized protein</fullName>
    </submittedName>
</protein>
<keyword evidence="1" id="KW-0812">Transmembrane</keyword>
<dbReference type="AlphaFoldDB" id="A0A9X2RFT5"/>
<feature type="transmembrane region" description="Helical" evidence="1">
    <location>
        <begin position="168"/>
        <end position="190"/>
    </location>
</feature>
<sequence>MASIESPSSVPPFVIAAVLVPLLVLGGLDTKALGQSGGPSHDSLAQAQSVQFGDAKRAHLWRVGAWGGVNALGGLALVWASSRSAQSTRWHFGAMSAGWGLVNAGIAAGGLLASGTPPAEPGPLLAAERQFHDVLLLNLGLNVAYSAVGATMLGASHYGVDNVGRWRGFGTSLILQGAGLLVLDGIAFWASRGRLASLLDAGVQLSMRPAPTGLALTLQF</sequence>
<keyword evidence="1" id="KW-1133">Transmembrane helix</keyword>
<evidence type="ECO:0000256" key="1">
    <source>
        <dbReference type="SAM" id="Phobius"/>
    </source>
</evidence>
<evidence type="ECO:0000313" key="2">
    <source>
        <dbReference type="EMBL" id="MCS3865208.1"/>
    </source>
</evidence>